<dbReference type="Pfam" id="PF17487">
    <property type="entry name" value="Ribosomal_S12"/>
    <property type="match status" value="1"/>
</dbReference>
<dbReference type="InterPro" id="IPR035306">
    <property type="entry name" value="Ribosomal_uS12m"/>
</dbReference>
<keyword evidence="3" id="KW-0002">3D-structure</keyword>
<dbReference type="AlphaFoldDB" id="A0A0E3J9R6"/>
<evidence type="ECO:0000313" key="2">
    <source>
        <dbReference type="EMBL" id="AJO53315.1"/>
    </source>
</evidence>
<organism evidence="2">
    <name type="scientific">Trypanosoma vivax</name>
    <name type="common">Duttonella vivax</name>
    <dbReference type="NCBI Taxonomy" id="5699"/>
    <lineage>
        <taxon>Eukaryota</taxon>
        <taxon>Discoba</taxon>
        <taxon>Euglenozoa</taxon>
        <taxon>Kinetoplastea</taxon>
        <taxon>Metakinetoplastina</taxon>
        <taxon>Trypanosomatida</taxon>
        <taxon>Trypanosomatidae</taxon>
        <taxon>Trypanosoma</taxon>
        <taxon>Duttonella</taxon>
    </lineage>
</organism>
<evidence type="ECO:0000256" key="1">
    <source>
        <dbReference type="SAM" id="Phobius"/>
    </source>
</evidence>
<gene>
    <name evidence="2" type="primary">RPS12</name>
</gene>
<proteinExistence type="evidence at protein level"/>
<keyword evidence="2" id="KW-0689">Ribosomal protein</keyword>
<feature type="transmembrane region" description="Helical" evidence="1">
    <location>
        <begin position="33"/>
        <end position="57"/>
    </location>
</feature>
<name>A0A0E3J9R6_TRYVI</name>
<reference evidence="3" key="2">
    <citation type="journal article" date="2018" name="Science">
        <title>Evolutionary shift toward protein-based architecture in trypanosomal mitochondrial ribosomes.</title>
        <authorList>
            <person name="Ramrath D.J.F."/>
            <person name="Niemann M."/>
            <person name="Leibundgut M."/>
            <person name="Bieri P."/>
            <person name="Prange C."/>
            <person name="Horn E.K."/>
            <person name="Leitner A."/>
            <person name="Boehringer D."/>
            <person name="Schneider A."/>
            <person name="Ban N."/>
        </authorList>
    </citation>
    <scope>STRUCTURE BY ELECTRON MICROSCOPY (7.80 ANGSTROMS) OF 1-81</scope>
</reference>
<keyword evidence="1" id="KW-0472">Membrane</keyword>
<keyword evidence="2" id="KW-0496">Mitochondrion</keyword>
<accession>A0A0E3J9R6</accession>
<keyword evidence="1" id="KW-0812">Transmembrane</keyword>
<evidence type="ECO:0007829" key="3">
    <source>
        <dbReference type="PDB" id="6HIV"/>
    </source>
</evidence>
<sequence length="84" mass="10092">MWFLYGCCLRFVLFVLCYYMSPRLPSSGNRRVLYAVFYLYNFVWLLRCFFCCVFFGLHLSLFIIEGGGFVDLPGIKYYTRMFIN</sequence>
<keyword evidence="2" id="KW-0687">Ribonucleoprotein</keyword>
<keyword evidence="1" id="KW-1133">Transmembrane helix</keyword>
<dbReference type="PDB" id="6HIV">
    <property type="method" value="EM"/>
    <property type="resolution" value="7.80 A"/>
    <property type="chains" value="CL=1-81"/>
</dbReference>
<dbReference type="EMBL" id="KM386453">
    <property type="protein sequence ID" value="AJO53315.1"/>
    <property type="molecule type" value="mRNA"/>
</dbReference>
<dbReference type="PDBsum" id="6HIV"/>
<geneLocation type="mitochondrion" evidence="2"/>
<reference evidence="2" key="1">
    <citation type="journal article" date="2015" name="Mutat. Res.">
        <title>Kinetoplast adaptations in American strains from Trypanosoma vivax.</title>
        <authorList>
            <person name="Greif G."/>
            <person name="Rodriguez M."/>
            <person name="Reyna-Bello A."/>
            <person name="Robello C."/>
            <person name="Alvarez-Valin F."/>
        </authorList>
    </citation>
    <scope>NUCLEOTIDE SEQUENCE</scope>
    <source>
        <strain evidence="2">Y486</strain>
    </source>
</reference>
<protein>
    <submittedName>
        <fullName evidence="2">Ribosomal protein S12</fullName>
    </submittedName>
</protein>
<dbReference type="GO" id="GO:0005840">
    <property type="term" value="C:ribosome"/>
    <property type="evidence" value="ECO:0007669"/>
    <property type="project" value="UniProtKB-KW"/>
</dbReference>
<dbReference type="EMDB" id="EMD-0229"/>